<dbReference type="NCBIfam" id="NF041497">
    <property type="entry name" value="MobV"/>
    <property type="match status" value="1"/>
</dbReference>
<proteinExistence type="predicted"/>
<dbReference type="InterPro" id="IPR001668">
    <property type="entry name" value="Mob_Pre"/>
</dbReference>
<name>A0A0H5QEC3_9ZZZZ</name>
<evidence type="ECO:0000313" key="2">
    <source>
        <dbReference type="EMBL" id="CRY94457.1"/>
    </source>
</evidence>
<sequence>MSYAILRVEKLKTPGNIAGSLAHTFRTRETPNADLSLASLNEHHGPQTPEAVMASIRDALPEKRRSDAVLCLEYFIGASPEHFKHDDGRQYFDDARKWLEARHGAENVISTHVHRDETSPHMVAYVVPLVDGRLNAKQFTGGKTALSKMQTEFAQEVGRQHGLERGIEGSRATHQTIKEFYAHLGQVEQQVASIVIPTEREVVHKGLLTSTLEADDAYAQRVANVVRERMAPALKKAAQTDLIAKREREQARAVNHHKHQAAEARKSLAKWERLVSGLAPDQVAQLLATVERQAERMREAARVVVGWLRGGRAEVDGRYTLTIQERGTGKTVEMVHRNERVAERLNEAGVKIGDLVEVSQAGDAKILERGQQQTQERDPGRGR</sequence>
<dbReference type="GO" id="GO:0003677">
    <property type="term" value="F:DNA binding"/>
    <property type="evidence" value="ECO:0007669"/>
    <property type="project" value="InterPro"/>
</dbReference>
<reference evidence="2" key="2">
    <citation type="submission" date="2015-07" db="EMBL/GenBank/DDBJ databases">
        <title>Plasmids, circular viruses and viroids from rat gut.</title>
        <authorList>
            <person name="Jorgensen T.J."/>
            <person name="Hansen M.A."/>
            <person name="Xu Z."/>
            <person name="Tabak M.A."/>
            <person name="Sorensen S.J."/>
            <person name="Hansen L.H."/>
        </authorList>
    </citation>
    <scope>NUCLEOTIDE SEQUENCE</scope>
    <source>
        <plasmid evidence="2">pRGRH0256</plasmid>
    </source>
</reference>
<geneLocation type="plasmid" evidence="2">
    <name>pRGRH0256</name>
</geneLocation>
<reference evidence="2" key="1">
    <citation type="submission" date="2015-06" db="EMBL/GenBank/DDBJ databases">
        <authorList>
            <person name="Joergensen T."/>
        </authorList>
    </citation>
    <scope>NUCLEOTIDE SEQUENCE</scope>
    <source>
        <plasmid evidence="2">pRGRH0256</plasmid>
    </source>
</reference>
<dbReference type="Gene3D" id="3.30.930.30">
    <property type="match status" value="1"/>
</dbReference>
<organism evidence="2">
    <name type="scientific">uncultured prokaryote</name>
    <dbReference type="NCBI Taxonomy" id="198431"/>
    <lineage>
        <taxon>unclassified sequences</taxon>
        <taxon>environmental samples</taxon>
    </lineage>
</organism>
<evidence type="ECO:0000256" key="1">
    <source>
        <dbReference type="SAM" id="MobiDB-lite"/>
    </source>
</evidence>
<evidence type="ECO:0008006" key="3">
    <source>
        <dbReference type="Google" id="ProtNLM"/>
    </source>
</evidence>
<dbReference type="GO" id="GO:0006310">
    <property type="term" value="P:DNA recombination"/>
    <property type="evidence" value="ECO:0007669"/>
    <property type="project" value="InterPro"/>
</dbReference>
<keyword evidence="2" id="KW-0614">Plasmid</keyword>
<protein>
    <recommendedName>
        <fullName evidence="3">Plasmid recombination enzyme</fullName>
    </recommendedName>
</protein>
<accession>A0A0H5QEC3</accession>
<dbReference type="EMBL" id="LN852929">
    <property type="protein sequence ID" value="CRY94457.1"/>
    <property type="molecule type" value="Genomic_DNA"/>
</dbReference>
<dbReference type="Pfam" id="PF01076">
    <property type="entry name" value="Mob_Pre"/>
    <property type="match status" value="1"/>
</dbReference>
<feature type="region of interest" description="Disordered" evidence="1">
    <location>
        <begin position="363"/>
        <end position="383"/>
    </location>
</feature>
<dbReference type="CDD" id="cd17242">
    <property type="entry name" value="MobM_relaxase"/>
    <property type="match status" value="1"/>
</dbReference>
<dbReference type="AlphaFoldDB" id="A0A0H5QEC3"/>